<proteinExistence type="predicted"/>
<feature type="transmembrane region" description="Helical" evidence="1">
    <location>
        <begin position="155"/>
        <end position="174"/>
    </location>
</feature>
<evidence type="ECO:0000313" key="2">
    <source>
        <dbReference type="EMBL" id="TAA32933.1"/>
    </source>
</evidence>
<feature type="transmembrane region" description="Helical" evidence="1">
    <location>
        <begin position="130"/>
        <end position="149"/>
    </location>
</feature>
<protein>
    <submittedName>
        <fullName evidence="2">Uncharacterized protein</fullName>
    </submittedName>
</protein>
<dbReference type="Proteomes" id="UP000291286">
    <property type="component" value="Unassembled WGS sequence"/>
</dbReference>
<evidence type="ECO:0000256" key="1">
    <source>
        <dbReference type="SAM" id="Phobius"/>
    </source>
</evidence>
<keyword evidence="1" id="KW-0472">Membrane</keyword>
<evidence type="ECO:0000313" key="3">
    <source>
        <dbReference type="Proteomes" id="UP000291286"/>
    </source>
</evidence>
<accession>A0A4Q8LNY3</accession>
<sequence>MLKDLVEAGGAGLLIPAILFSVAVYVIRGFFGLYGRKSEHRRDFLERWDYARAHDDLWLEVIIRQLYGTYLPAHVIRLALAGPHSSQALLDLSSLWPLLRYDENTQTVKWRHKRDRSAFMRRLGRYAPTLRYLLFCLIGSASGIAAYKTSGASQWIYATLATVMVALAFTTLSYDDAAKIADTSGEAWISKINSASQVKHSRAAQRDQSD</sequence>
<gene>
    <name evidence="2" type="ORF">EA661_01225</name>
</gene>
<reference evidence="2 3" key="1">
    <citation type="submission" date="2019-02" db="EMBL/GenBank/DDBJ databases">
        <title>WGS of Pseudoxanthomonas species novum from clinical isolates.</title>
        <authorList>
            <person name="Bernier A.-M."/>
            <person name="Bernard K."/>
            <person name="Vachon A."/>
        </authorList>
    </citation>
    <scope>NUCLEOTIDE SEQUENCE [LARGE SCALE GENOMIC DNA]</scope>
    <source>
        <strain evidence="2 3">NML171202</strain>
    </source>
</reference>
<comment type="caution">
    <text evidence="2">The sequence shown here is derived from an EMBL/GenBank/DDBJ whole genome shotgun (WGS) entry which is preliminary data.</text>
</comment>
<dbReference type="AlphaFoldDB" id="A0A4Q8LNY3"/>
<keyword evidence="1" id="KW-1133">Transmembrane helix</keyword>
<name>A0A4Q8LNY3_9GAMM</name>
<dbReference type="RefSeq" id="WP_130514946.1">
    <property type="nucleotide sequence ID" value="NZ_SHMA01000001.1"/>
</dbReference>
<organism evidence="2 3">
    <name type="scientific">Pseudoxanthomonas winnipegensis</name>
    <dbReference type="NCBI Taxonomy" id="2480810"/>
    <lineage>
        <taxon>Bacteria</taxon>
        <taxon>Pseudomonadati</taxon>
        <taxon>Pseudomonadota</taxon>
        <taxon>Gammaproteobacteria</taxon>
        <taxon>Lysobacterales</taxon>
        <taxon>Lysobacteraceae</taxon>
        <taxon>Pseudoxanthomonas</taxon>
    </lineage>
</organism>
<feature type="transmembrane region" description="Helical" evidence="1">
    <location>
        <begin position="12"/>
        <end position="34"/>
    </location>
</feature>
<keyword evidence="1" id="KW-0812">Transmembrane</keyword>
<dbReference type="EMBL" id="SHMB01000001">
    <property type="protein sequence ID" value="TAA32933.1"/>
    <property type="molecule type" value="Genomic_DNA"/>
</dbReference>